<dbReference type="InterPro" id="IPR039261">
    <property type="entry name" value="FNR_nucleotide-bd"/>
</dbReference>
<keyword evidence="2" id="KW-0408">Iron</keyword>
<evidence type="ECO:0000256" key="1">
    <source>
        <dbReference type="ARBA" id="ARBA00001974"/>
    </source>
</evidence>
<accession>A0ABP7QRN6</accession>
<dbReference type="InterPro" id="IPR017938">
    <property type="entry name" value="Riboflavin_synthase-like_b-brl"/>
</dbReference>
<dbReference type="PANTHER" id="PTHR47354">
    <property type="entry name" value="NADH OXIDOREDUCTASE HCR"/>
    <property type="match status" value="1"/>
</dbReference>
<dbReference type="Proteomes" id="UP001501627">
    <property type="component" value="Unassembled WGS sequence"/>
</dbReference>
<sequence length="241" mass="26356">MAIYTTHLLSRTEVAQGTMAFHIEKPEGFSYKPGQAFEIGLTGLDASTPQEDVSHAFSIVAAPSEKELVFATRMRDSNFKRALKVLPIGAPLTIDGPFGSLTLHKKTERAGVLIAGGIGITPFMSMLRNAAEQQTPQDLLLLYSNRRTQDTAFLEELQQLEKRNPRFRMIATMTDPAGSTPPWTGTSGMIDADFIRKAVAGLNDPIVYISGPTPMVEAMRNAAEAAGIDEDDLRSEEFFGY</sequence>
<dbReference type="SUPFAM" id="SSF52343">
    <property type="entry name" value="Ferredoxin reductase-like, C-terminal NADP-linked domain"/>
    <property type="match status" value="1"/>
</dbReference>
<keyword evidence="6" id="KW-1185">Reference proteome</keyword>
<evidence type="ECO:0000256" key="2">
    <source>
        <dbReference type="ARBA" id="ARBA00022714"/>
    </source>
</evidence>
<dbReference type="InterPro" id="IPR017927">
    <property type="entry name" value="FAD-bd_FR_type"/>
</dbReference>
<dbReference type="CDD" id="cd00322">
    <property type="entry name" value="FNR_like"/>
    <property type="match status" value="1"/>
</dbReference>
<dbReference type="InterPro" id="IPR001709">
    <property type="entry name" value="Flavoprot_Pyr_Nucl_cyt_Rdtase"/>
</dbReference>
<proteinExistence type="predicted"/>
<evidence type="ECO:0000259" key="4">
    <source>
        <dbReference type="PROSITE" id="PS51384"/>
    </source>
</evidence>
<dbReference type="InterPro" id="IPR050415">
    <property type="entry name" value="MRET"/>
</dbReference>
<dbReference type="PRINTS" id="PR00410">
    <property type="entry name" value="PHEHYDRXLASE"/>
</dbReference>
<dbReference type="Gene3D" id="2.40.30.10">
    <property type="entry name" value="Translation factors"/>
    <property type="match status" value="1"/>
</dbReference>
<evidence type="ECO:0000256" key="3">
    <source>
        <dbReference type="ARBA" id="ARBA00034078"/>
    </source>
</evidence>
<dbReference type="SUPFAM" id="SSF63380">
    <property type="entry name" value="Riboflavin synthase domain-like"/>
    <property type="match status" value="1"/>
</dbReference>
<evidence type="ECO:0000313" key="6">
    <source>
        <dbReference type="Proteomes" id="UP001501627"/>
    </source>
</evidence>
<dbReference type="PRINTS" id="PR00371">
    <property type="entry name" value="FPNCR"/>
</dbReference>
<feature type="domain" description="FAD-binding FR-type" evidence="4">
    <location>
        <begin position="1"/>
        <end position="104"/>
    </location>
</feature>
<keyword evidence="2" id="KW-0001">2Fe-2S</keyword>
<keyword evidence="2" id="KW-0411">Iron-sulfur</keyword>
<gene>
    <name evidence="5" type="ORF">GCM10022279_07600</name>
</gene>
<name>A0ABP7QRN6_9BURK</name>
<dbReference type="InterPro" id="IPR001433">
    <property type="entry name" value="OxRdtase_FAD/NAD-bd"/>
</dbReference>
<reference evidence="6" key="1">
    <citation type="journal article" date="2019" name="Int. J. Syst. Evol. Microbiol.">
        <title>The Global Catalogue of Microorganisms (GCM) 10K type strain sequencing project: providing services to taxonomists for standard genome sequencing and annotation.</title>
        <authorList>
            <consortium name="The Broad Institute Genomics Platform"/>
            <consortium name="The Broad Institute Genome Sequencing Center for Infectious Disease"/>
            <person name="Wu L."/>
            <person name="Ma J."/>
        </authorList>
    </citation>
    <scope>NUCLEOTIDE SEQUENCE [LARGE SCALE GENOMIC DNA]</scope>
    <source>
        <strain evidence="6">JCM 17561</strain>
    </source>
</reference>
<dbReference type="EMBL" id="BAABBP010000004">
    <property type="protein sequence ID" value="GAA3987071.1"/>
    <property type="molecule type" value="Genomic_DNA"/>
</dbReference>
<dbReference type="PROSITE" id="PS51384">
    <property type="entry name" value="FAD_FR"/>
    <property type="match status" value="1"/>
</dbReference>
<organism evidence="5 6">
    <name type="scientific">Comamonas faecalis</name>
    <dbReference type="NCBI Taxonomy" id="1387849"/>
    <lineage>
        <taxon>Bacteria</taxon>
        <taxon>Pseudomonadati</taxon>
        <taxon>Pseudomonadota</taxon>
        <taxon>Betaproteobacteria</taxon>
        <taxon>Burkholderiales</taxon>
        <taxon>Comamonadaceae</taxon>
        <taxon>Comamonas</taxon>
    </lineage>
</organism>
<dbReference type="RefSeq" id="WP_103045993.1">
    <property type="nucleotide sequence ID" value="NZ_BAABBP010000004.1"/>
</dbReference>
<evidence type="ECO:0000313" key="5">
    <source>
        <dbReference type="EMBL" id="GAA3987071.1"/>
    </source>
</evidence>
<dbReference type="Pfam" id="PF00175">
    <property type="entry name" value="NAD_binding_1"/>
    <property type="match status" value="1"/>
</dbReference>
<comment type="cofactor">
    <cofactor evidence="1">
        <name>FAD</name>
        <dbReference type="ChEBI" id="CHEBI:57692"/>
    </cofactor>
</comment>
<dbReference type="PANTHER" id="PTHR47354:SF5">
    <property type="entry name" value="PROTEIN RFBI"/>
    <property type="match status" value="1"/>
</dbReference>
<comment type="caution">
    <text evidence="5">The sequence shown here is derived from an EMBL/GenBank/DDBJ whole genome shotgun (WGS) entry which is preliminary data.</text>
</comment>
<keyword evidence="2" id="KW-0479">Metal-binding</keyword>
<dbReference type="Gene3D" id="3.40.50.80">
    <property type="entry name" value="Nucleotide-binding domain of ferredoxin-NADP reductase (FNR) module"/>
    <property type="match status" value="1"/>
</dbReference>
<protein>
    <recommendedName>
        <fullName evidence="4">FAD-binding FR-type domain-containing protein</fullName>
    </recommendedName>
</protein>
<comment type="cofactor">
    <cofactor evidence="3">
        <name>[2Fe-2S] cluster</name>
        <dbReference type="ChEBI" id="CHEBI:190135"/>
    </cofactor>
</comment>